<protein>
    <recommendedName>
        <fullName evidence="3">Coenzyme Q-binding protein COQ10 START domain-containing protein</fullName>
    </recommendedName>
</protein>
<comment type="similarity">
    <text evidence="1">Belongs to the ribosome association toxin RatA family.</text>
</comment>
<evidence type="ECO:0000313" key="5">
    <source>
        <dbReference type="Proteomes" id="UP001501353"/>
    </source>
</evidence>
<dbReference type="InterPro" id="IPR005031">
    <property type="entry name" value="COQ10_START"/>
</dbReference>
<feature type="chain" id="PRO_5047281361" description="Coenzyme Q-binding protein COQ10 START domain-containing protein" evidence="2">
    <location>
        <begin position="22"/>
        <end position="185"/>
    </location>
</feature>
<reference evidence="5" key="1">
    <citation type="journal article" date="2019" name="Int. J. Syst. Evol. Microbiol.">
        <title>The Global Catalogue of Microorganisms (GCM) 10K type strain sequencing project: providing services to taxonomists for standard genome sequencing and annotation.</title>
        <authorList>
            <consortium name="The Broad Institute Genomics Platform"/>
            <consortium name="The Broad Institute Genome Sequencing Center for Infectious Disease"/>
            <person name="Wu L."/>
            <person name="Ma J."/>
        </authorList>
    </citation>
    <scope>NUCLEOTIDE SEQUENCE [LARGE SCALE GENOMIC DNA]</scope>
    <source>
        <strain evidence="5">JCM 16673</strain>
    </source>
</reference>
<accession>A0ABP7T2W1</accession>
<feature type="domain" description="Coenzyme Q-binding protein COQ10 START" evidence="3">
    <location>
        <begin position="50"/>
        <end position="179"/>
    </location>
</feature>
<dbReference type="InterPro" id="IPR023393">
    <property type="entry name" value="START-like_dom_sf"/>
</dbReference>
<sequence>MHLARFVSLSLLGLMALPAHASEALDVMVVRNRTSDQAFFDIRASGFTRATPERVWQVLTDYERQPDYVPNLTAARVVSRNGTELVLEQDGRGGFFLFKRAIHLKVRILEKQPSSIDVALISGDMKRYSARWLLTPAEQSGAAGTRIDYSGSIEPDFFVPPVLGNAIVRADIRKMMEAVITELDQ</sequence>
<dbReference type="Proteomes" id="UP001501353">
    <property type="component" value="Unassembled WGS sequence"/>
</dbReference>
<evidence type="ECO:0000259" key="3">
    <source>
        <dbReference type="Pfam" id="PF03364"/>
    </source>
</evidence>
<evidence type="ECO:0000256" key="1">
    <source>
        <dbReference type="ARBA" id="ARBA00008918"/>
    </source>
</evidence>
<name>A0ABP7T2W1_9BURK</name>
<dbReference type="Gene3D" id="3.30.530.20">
    <property type="match status" value="1"/>
</dbReference>
<dbReference type="PANTHER" id="PTHR34060">
    <property type="entry name" value="POLYKETIDE CYCLASE / DEHYDRASE AND LIPID TRANSPORT PROTEIN"/>
    <property type="match status" value="1"/>
</dbReference>
<keyword evidence="5" id="KW-1185">Reference proteome</keyword>
<feature type="signal peptide" evidence="2">
    <location>
        <begin position="1"/>
        <end position="21"/>
    </location>
</feature>
<organism evidence="4 5">
    <name type="scientific">Actimicrobium antarcticum</name>
    <dbReference type="NCBI Taxonomy" id="1051899"/>
    <lineage>
        <taxon>Bacteria</taxon>
        <taxon>Pseudomonadati</taxon>
        <taxon>Pseudomonadota</taxon>
        <taxon>Betaproteobacteria</taxon>
        <taxon>Burkholderiales</taxon>
        <taxon>Oxalobacteraceae</taxon>
        <taxon>Actimicrobium</taxon>
    </lineage>
</organism>
<proteinExistence type="inferred from homology"/>
<dbReference type="PANTHER" id="PTHR34060:SF1">
    <property type="entry name" value="POLYKETIDE CYCLASE _ DEHYDRASE AND LIPID TRANSPORT PROTEIN"/>
    <property type="match status" value="1"/>
</dbReference>
<evidence type="ECO:0000313" key="4">
    <source>
        <dbReference type="EMBL" id="GAA4020172.1"/>
    </source>
</evidence>
<dbReference type="EMBL" id="BAAAZE010000008">
    <property type="protein sequence ID" value="GAA4020172.1"/>
    <property type="molecule type" value="Genomic_DNA"/>
</dbReference>
<comment type="caution">
    <text evidence="4">The sequence shown here is derived from an EMBL/GenBank/DDBJ whole genome shotgun (WGS) entry which is preliminary data.</text>
</comment>
<gene>
    <name evidence="4" type="ORF">GCM10022212_15710</name>
</gene>
<dbReference type="SUPFAM" id="SSF55961">
    <property type="entry name" value="Bet v1-like"/>
    <property type="match status" value="1"/>
</dbReference>
<keyword evidence="2" id="KW-0732">Signal</keyword>
<evidence type="ECO:0000256" key="2">
    <source>
        <dbReference type="SAM" id="SignalP"/>
    </source>
</evidence>
<dbReference type="RefSeq" id="WP_344762732.1">
    <property type="nucleotide sequence ID" value="NZ_BAAAZE010000008.1"/>
</dbReference>
<dbReference type="Pfam" id="PF03364">
    <property type="entry name" value="Polyketide_cyc"/>
    <property type="match status" value="1"/>
</dbReference>